<dbReference type="Pfam" id="PF06892">
    <property type="entry name" value="Phage_CP76"/>
    <property type="match status" value="1"/>
</dbReference>
<name>A0ABX0FPL6_9BURK</name>
<gene>
    <name evidence="1" type="ORF">GW587_19475</name>
</gene>
<dbReference type="InterPro" id="IPR048188">
    <property type="entry name" value="YmfL-like"/>
</dbReference>
<evidence type="ECO:0000313" key="1">
    <source>
        <dbReference type="EMBL" id="NGZ86428.1"/>
    </source>
</evidence>
<evidence type="ECO:0000313" key="2">
    <source>
        <dbReference type="Proteomes" id="UP000666369"/>
    </source>
</evidence>
<accession>A0ABX0FPL6</accession>
<organism evidence="1 2">
    <name type="scientific">Duganella aceris</name>
    <dbReference type="NCBI Taxonomy" id="2703883"/>
    <lineage>
        <taxon>Bacteria</taxon>
        <taxon>Pseudomonadati</taxon>
        <taxon>Pseudomonadota</taxon>
        <taxon>Betaproteobacteria</taxon>
        <taxon>Burkholderiales</taxon>
        <taxon>Oxalobacteraceae</taxon>
        <taxon>Telluria group</taxon>
        <taxon>Duganella</taxon>
    </lineage>
</organism>
<dbReference type="EMBL" id="JAADJT010000009">
    <property type="protein sequence ID" value="NGZ86428.1"/>
    <property type="molecule type" value="Genomic_DNA"/>
</dbReference>
<dbReference type="NCBIfam" id="NF041471">
    <property type="entry name" value="phage_reg_YmfL"/>
    <property type="match status" value="1"/>
</dbReference>
<comment type="caution">
    <text evidence="1">The sequence shown here is derived from an EMBL/GenBank/DDBJ whole genome shotgun (WGS) entry which is preliminary data.</text>
</comment>
<keyword evidence="2" id="KW-1185">Reference proteome</keyword>
<proteinExistence type="predicted"/>
<reference evidence="2" key="1">
    <citation type="submission" date="2023-07" db="EMBL/GenBank/DDBJ databases">
        <title>Duganella aceri sp. nov., isolated from tree sap.</title>
        <authorList>
            <person name="Kim I.S."/>
        </authorList>
    </citation>
    <scope>NUCLEOTIDE SEQUENCE [LARGE SCALE GENOMIC DNA]</scope>
    <source>
        <strain evidence="2">SAP-35</strain>
    </source>
</reference>
<dbReference type="Proteomes" id="UP000666369">
    <property type="component" value="Unassembled WGS sequence"/>
</dbReference>
<dbReference type="InterPro" id="IPR009679">
    <property type="entry name" value="Phage_186_CII-like"/>
</dbReference>
<sequence length="147" mass="16170">MITVHGWNGTAATLGMKRSSLEARVYELNGHGMRVETAMMVQAYSGTTLFAQAVAAASGGVFIELPTAGPLDGVELESKFHELYGEIGDLSREYRAAIEDGEIDARERVKLQRIEGAMHKTMKELMTTMFRVYCRRPADAAAREVAK</sequence>
<protein>
    <submittedName>
        <fullName evidence="1">Uncharacterized protein</fullName>
    </submittedName>
</protein>